<evidence type="ECO:0000256" key="2">
    <source>
        <dbReference type="ARBA" id="ARBA00022448"/>
    </source>
</evidence>
<dbReference type="AlphaFoldDB" id="A0A426XPG8"/>
<evidence type="ECO:0000256" key="5">
    <source>
        <dbReference type="ARBA" id="ARBA00022967"/>
    </source>
</evidence>
<keyword evidence="7" id="KW-1133">Transmembrane helix</keyword>
<dbReference type="InterPro" id="IPR031686">
    <property type="entry name" value="ATP-synth_a_Xtn"/>
</dbReference>
<evidence type="ECO:0000256" key="7">
    <source>
        <dbReference type="SAM" id="Phobius"/>
    </source>
</evidence>
<dbReference type="Gene3D" id="2.40.30.20">
    <property type="match status" value="1"/>
</dbReference>
<dbReference type="Proteomes" id="UP000287651">
    <property type="component" value="Unassembled WGS sequence"/>
</dbReference>
<evidence type="ECO:0000313" key="10">
    <source>
        <dbReference type="Proteomes" id="UP000287651"/>
    </source>
</evidence>
<organism evidence="9 10">
    <name type="scientific">Ensete ventricosum</name>
    <name type="common">Abyssinian banana</name>
    <name type="synonym">Musa ensete</name>
    <dbReference type="NCBI Taxonomy" id="4639"/>
    <lineage>
        <taxon>Eukaryota</taxon>
        <taxon>Viridiplantae</taxon>
        <taxon>Streptophyta</taxon>
        <taxon>Embryophyta</taxon>
        <taxon>Tracheophyta</taxon>
        <taxon>Spermatophyta</taxon>
        <taxon>Magnoliopsida</taxon>
        <taxon>Liliopsida</taxon>
        <taxon>Zingiberales</taxon>
        <taxon>Musaceae</taxon>
        <taxon>Ensete</taxon>
    </lineage>
</organism>
<keyword evidence="5" id="KW-1278">Translocase</keyword>
<evidence type="ECO:0000256" key="4">
    <source>
        <dbReference type="ARBA" id="ARBA00022840"/>
    </source>
</evidence>
<keyword evidence="6" id="KW-0406">Ion transport</keyword>
<dbReference type="PANTHER" id="PTHR43607:SF1">
    <property type="entry name" value="H(+)-TRANSPORTING TWO-SECTOR ATPASE"/>
    <property type="match status" value="1"/>
</dbReference>
<keyword evidence="4" id="KW-0067">ATP-binding</keyword>
<name>A0A426XPG8_ENSVE</name>
<sequence>MAYSDRVTTFEDSEKESEYGYVRKVIIVPAIACITLYVCYGFDRVPFQVSGPVVVADGMGGAAMYELVRVGYDKLIGEIIRLEGDSATIQGIGDLLTGGDLYAMVFENTLMKHHVALPPGSMGKISYVAPAGQYNLNVSE</sequence>
<dbReference type="Gene3D" id="2.40.50.100">
    <property type="match status" value="1"/>
</dbReference>
<comment type="caution">
    <text evidence="9">The sequence shown here is derived from an EMBL/GenBank/DDBJ whole genome shotgun (WGS) entry which is preliminary data.</text>
</comment>
<evidence type="ECO:0000256" key="3">
    <source>
        <dbReference type="ARBA" id="ARBA00022741"/>
    </source>
</evidence>
<dbReference type="GO" id="GO:0005524">
    <property type="term" value="F:ATP binding"/>
    <property type="evidence" value="ECO:0007669"/>
    <property type="project" value="UniProtKB-KW"/>
</dbReference>
<feature type="transmembrane region" description="Helical" evidence="7">
    <location>
        <begin position="20"/>
        <end position="40"/>
    </location>
</feature>
<reference evidence="9 10" key="1">
    <citation type="journal article" date="2014" name="Agronomy (Basel)">
        <title>A Draft Genome Sequence for Ensete ventricosum, the Drought-Tolerant Tree Against Hunger.</title>
        <authorList>
            <person name="Harrison J."/>
            <person name="Moore K.A."/>
            <person name="Paszkiewicz K."/>
            <person name="Jones T."/>
            <person name="Grant M."/>
            <person name="Ambacheew D."/>
            <person name="Muzemil S."/>
            <person name="Studholme D.J."/>
        </authorList>
    </citation>
    <scope>NUCLEOTIDE SEQUENCE [LARGE SCALE GENOMIC DNA]</scope>
</reference>
<protein>
    <recommendedName>
        <fullName evidence="8">ATPsynthase alpha/beta subunit barrel-sandwich domain-containing protein</fullName>
    </recommendedName>
</protein>
<gene>
    <name evidence="9" type="ORF">B296_00057865</name>
</gene>
<feature type="domain" description="ATPsynthase alpha/beta subunit barrel-sandwich" evidence="8">
    <location>
        <begin position="92"/>
        <end position="137"/>
    </location>
</feature>
<dbReference type="InterPro" id="IPR036121">
    <property type="entry name" value="ATPase_F1/V1/A1_a/bsu_N_sf"/>
</dbReference>
<dbReference type="EMBL" id="AMZH03018607">
    <property type="protein sequence ID" value="RRT41403.1"/>
    <property type="molecule type" value="Genomic_DNA"/>
</dbReference>
<dbReference type="SUPFAM" id="SSF50615">
    <property type="entry name" value="N-terminal domain of alpha and beta subunits of F1 ATP synthase"/>
    <property type="match status" value="1"/>
</dbReference>
<keyword evidence="7" id="KW-0472">Membrane</keyword>
<comment type="similarity">
    <text evidence="1">Belongs to the ATPase alpha/beta chains family.</text>
</comment>
<accession>A0A426XPG8</accession>
<keyword evidence="2" id="KW-0813">Transport</keyword>
<evidence type="ECO:0000256" key="6">
    <source>
        <dbReference type="ARBA" id="ARBA00023065"/>
    </source>
</evidence>
<proteinExistence type="inferred from homology"/>
<dbReference type="PANTHER" id="PTHR43607">
    <property type="entry name" value="V-TYPE PROTON ATPASE CATALYTIC SUBUNIT A"/>
    <property type="match status" value="1"/>
</dbReference>
<dbReference type="GO" id="GO:0000325">
    <property type="term" value="C:plant-type vacuole"/>
    <property type="evidence" value="ECO:0007669"/>
    <property type="project" value="TreeGrafter"/>
</dbReference>
<dbReference type="GO" id="GO:0046961">
    <property type="term" value="F:proton-transporting ATPase activity, rotational mechanism"/>
    <property type="evidence" value="ECO:0007669"/>
    <property type="project" value="InterPro"/>
</dbReference>
<dbReference type="Pfam" id="PF16886">
    <property type="entry name" value="ATP-synt_ab_Xtn"/>
    <property type="match status" value="1"/>
</dbReference>
<dbReference type="InterPro" id="IPR022878">
    <property type="entry name" value="V-ATPase_asu"/>
</dbReference>
<evidence type="ECO:0000259" key="8">
    <source>
        <dbReference type="Pfam" id="PF16886"/>
    </source>
</evidence>
<dbReference type="InterPro" id="IPR023366">
    <property type="entry name" value="ATP_synth_asu-like_sf"/>
</dbReference>
<keyword evidence="3" id="KW-0547">Nucleotide-binding</keyword>
<evidence type="ECO:0000256" key="1">
    <source>
        <dbReference type="ARBA" id="ARBA00008936"/>
    </source>
</evidence>
<dbReference type="GO" id="GO:0046034">
    <property type="term" value="P:ATP metabolic process"/>
    <property type="evidence" value="ECO:0007669"/>
    <property type="project" value="InterPro"/>
</dbReference>
<keyword evidence="7" id="KW-0812">Transmembrane</keyword>
<evidence type="ECO:0000313" key="9">
    <source>
        <dbReference type="EMBL" id="RRT41403.1"/>
    </source>
</evidence>